<reference evidence="10 11" key="1">
    <citation type="submission" date="2013-08" db="EMBL/GenBank/DDBJ databases">
        <authorList>
            <consortium name="DOE Joint Genome Institute"/>
            <person name="Eisen J."/>
            <person name="Huntemann M."/>
            <person name="Han J."/>
            <person name="Chen A."/>
            <person name="Kyrpides N."/>
            <person name="Mavromatis K."/>
            <person name="Markowitz V."/>
            <person name="Palaniappan K."/>
            <person name="Ivanova N."/>
            <person name="Schaumberg A."/>
            <person name="Pati A."/>
            <person name="Liolios K."/>
            <person name="Nordberg H.P."/>
            <person name="Cantor M.N."/>
            <person name="Hua S.X."/>
            <person name="Woyke T."/>
        </authorList>
    </citation>
    <scope>NUCLEOTIDE SEQUENCE [LARGE SCALE GENOMIC DNA]</scope>
    <source>
        <strain evidence="10 11">DSM 44927</strain>
    </source>
</reference>
<dbReference type="SUPFAM" id="SSF51445">
    <property type="entry name" value="(Trans)glycosidases"/>
    <property type="match status" value="1"/>
</dbReference>
<dbReference type="PANTHER" id="PTHR46323">
    <property type="entry name" value="BETA-GALACTOSIDASE"/>
    <property type="match status" value="1"/>
</dbReference>
<evidence type="ECO:0000256" key="2">
    <source>
        <dbReference type="ARBA" id="ARBA00007401"/>
    </source>
</evidence>
<evidence type="ECO:0000259" key="9">
    <source>
        <dbReference type="SMART" id="SM01038"/>
    </source>
</evidence>
<evidence type="ECO:0000256" key="6">
    <source>
        <dbReference type="ARBA" id="ARBA00023295"/>
    </source>
</evidence>
<comment type="caution">
    <text evidence="10">The sequence shown here is derived from an EMBL/GenBank/DDBJ whole genome shotgun (WGS) entry which is preliminary data.</text>
</comment>
<accession>W9E4B2</accession>
<organism evidence="10 11">
    <name type="scientific">Actinospica robiniae DSM 44927</name>
    <dbReference type="NCBI Taxonomy" id="479430"/>
    <lineage>
        <taxon>Bacteria</taxon>
        <taxon>Bacillati</taxon>
        <taxon>Actinomycetota</taxon>
        <taxon>Actinomycetes</taxon>
        <taxon>Catenulisporales</taxon>
        <taxon>Actinospicaceae</taxon>
        <taxon>Actinospica</taxon>
    </lineage>
</organism>
<dbReference type="InterPro" id="IPR050347">
    <property type="entry name" value="Bact_Beta-galactosidase"/>
</dbReference>
<dbReference type="Gene3D" id="2.60.40.10">
    <property type="entry name" value="Immunoglobulins"/>
    <property type="match status" value="2"/>
</dbReference>
<name>W9E4B2_9ACTN</name>
<keyword evidence="6" id="KW-0326">Glycosidase</keyword>
<dbReference type="EMBL" id="AZAN01000001">
    <property type="protein sequence ID" value="ETA70987.1"/>
    <property type="molecule type" value="Genomic_DNA"/>
</dbReference>
<evidence type="ECO:0000313" key="11">
    <source>
        <dbReference type="Proteomes" id="UP000019485"/>
    </source>
</evidence>
<comment type="catalytic activity">
    <reaction evidence="1">
        <text>Hydrolysis of terminal non-reducing beta-D-galactose residues in beta-D-galactosides.</text>
        <dbReference type="EC" id="3.2.1.23"/>
    </reaction>
</comment>
<dbReference type="InterPro" id="IPR036156">
    <property type="entry name" value="Beta-gal/glucu_dom_sf"/>
</dbReference>
<dbReference type="Gene3D" id="2.60.120.260">
    <property type="entry name" value="Galactose-binding domain-like"/>
    <property type="match status" value="1"/>
</dbReference>
<evidence type="ECO:0000256" key="8">
    <source>
        <dbReference type="SAM" id="MobiDB-lite"/>
    </source>
</evidence>
<dbReference type="OrthoDB" id="9762066at2"/>
<evidence type="ECO:0000313" key="10">
    <source>
        <dbReference type="EMBL" id="ETA70987.1"/>
    </source>
</evidence>
<dbReference type="GO" id="GO:0005990">
    <property type="term" value="P:lactose catabolic process"/>
    <property type="evidence" value="ECO:0007669"/>
    <property type="project" value="TreeGrafter"/>
</dbReference>
<dbReference type="InterPro" id="IPR017853">
    <property type="entry name" value="GH"/>
</dbReference>
<dbReference type="InterPro" id="IPR032312">
    <property type="entry name" value="LacZ_4"/>
</dbReference>
<dbReference type="InterPro" id="IPR006104">
    <property type="entry name" value="Glyco_hydro_2_N"/>
</dbReference>
<dbReference type="InterPro" id="IPR006103">
    <property type="entry name" value="Glyco_hydro_2_cat"/>
</dbReference>
<dbReference type="Gene3D" id="2.70.98.10">
    <property type="match status" value="1"/>
</dbReference>
<evidence type="ECO:0000256" key="4">
    <source>
        <dbReference type="ARBA" id="ARBA00013303"/>
    </source>
</evidence>
<dbReference type="RefSeq" id="WP_034260277.1">
    <property type="nucleotide sequence ID" value="NZ_KI632511.1"/>
</dbReference>
<gene>
    <name evidence="10" type="ORF">ActroDRAFT_0004</name>
</gene>
<dbReference type="InterPro" id="IPR023230">
    <property type="entry name" value="Glyco_hydro_2_CS"/>
</dbReference>
<dbReference type="GO" id="GO:0009341">
    <property type="term" value="C:beta-galactosidase complex"/>
    <property type="evidence" value="ECO:0007669"/>
    <property type="project" value="InterPro"/>
</dbReference>
<proteinExistence type="inferred from homology"/>
<dbReference type="SUPFAM" id="SSF74650">
    <property type="entry name" value="Galactose mutarotase-like"/>
    <property type="match status" value="1"/>
</dbReference>
<dbReference type="EC" id="3.2.1.23" evidence="3"/>
<dbReference type="Pfam" id="PF02837">
    <property type="entry name" value="Glyco_hydro_2_N"/>
    <property type="match status" value="1"/>
</dbReference>
<comment type="similarity">
    <text evidence="2">Belongs to the glycosyl hydrolase 2 family.</text>
</comment>
<dbReference type="PRINTS" id="PR00132">
    <property type="entry name" value="GLHYDRLASE2"/>
</dbReference>
<dbReference type="Pfam" id="PF02929">
    <property type="entry name" value="Bgal_small_N"/>
    <property type="match status" value="1"/>
</dbReference>
<dbReference type="PATRIC" id="fig|479430.3.peg.7"/>
<dbReference type="GO" id="GO:0004565">
    <property type="term" value="F:beta-galactosidase activity"/>
    <property type="evidence" value="ECO:0007669"/>
    <property type="project" value="UniProtKB-EC"/>
</dbReference>
<dbReference type="PANTHER" id="PTHR46323:SF2">
    <property type="entry name" value="BETA-GALACTOSIDASE"/>
    <property type="match status" value="1"/>
</dbReference>
<dbReference type="Pfam" id="PF02836">
    <property type="entry name" value="Glyco_hydro_2_C"/>
    <property type="match status" value="1"/>
</dbReference>
<keyword evidence="5" id="KW-0378">Hydrolase</keyword>
<evidence type="ECO:0000256" key="1">
    <source>
        <dbReference type="ARBA" id="ARBA00001412"/>
    </source>
</evidence>
<protein>
    <recommendedName>
        <fullName evidence="4">Beta-galactosidase</fullName>
        <ecNumber evidence="3">3.2.1.23</ecNumber>
    </recommendedName>
    <alternativeName>
        <fullName evidence="7">Lactase</fullName>
    </alternativeName>
</protein>
<evidence type="ECO:0000256" key="7">
    <source>
        <dbReference type="ARBA" id="ARBA00032230"/>
    </source>
</evidence>
<evidence type="ECO:0000256" key="5">
    <source>
        <dbReference type="ARBA" id="ARBA00022801"/>
    </source>
</evidence>
<dbReference type="InterPro" id="IPR011013">
    <property type="entry name" value="Gal_mutarotase_sf_dom"/>
</dbReference>
<dbReference type="SUPFAM" id="SSF49785">
    <property type="entry name" value="Galactose-binding domain-like"/>
    <property type="match status" value="1"/>
</dbReference>
<dbReference type="InterPro" id="IPR006101">
    <property type="entry name" value="Glyco_hydro_2"/>
</dbReference>
<dbReference type="Proteomes" id="UP000019485">
    <property type="component" value="Unassembled WGS sequence"/>
</dbReference>
<dbReference type="PROSITE" id="PS00719">
    <property type="entry name" value="GLYCOSYL_HYDROL_F2_1"/>
    <property type="match status" value="1"/>
</dbReference>
<dbReference type="PROSITE" id="PS00608">
    <property type="entry name" value="GLYCOSYL_HYDROL_F2_2"/>
    <property type="match status" value="1"/>
</dbReference>
<dbReference type="InterPro" id="IPR013783">
    <property type="entry name" value="Ig-like_fold"/>
</dbReference>
<dbReference type="InterPro" id="IPR004199">
    <property type="entry name" value="B-gal_small/dom_5"/>
</dbReference>
<dbReference type="Gene3D" id="3.20.20.80">
    <property type="entry name" value="Glycosidases"/>
    <property type="match status" value="1"/>
</dbReference>
<dbReference type="SUPFAM" id="SSF49303">
    <property type="entry name" value="beta-Galactosidase/glucuronidase domain"/>
    <property type="match status" value="2"/>
</dbReference>
<sequence>MVGSEDADFSYVESRQPGRGRRPARAFFETSLPGIDLDGPWRFRLAGGLSDVTAGFEAEDFAEGEGADGWTDLPVPALWQLQGHGTPAYTNIVYPFPVDPPRVPDENPTGEYRRVFEVPDDFPIHRGAVLRFEGVDSCFAVWLNGILLGDGKGSRLPTEFDVSGTLRPGRNVLAVRVHQWSAGSYLEDQDMWWLSGIFRSVRIIPCGIADFFIHADFDAESGAGTLRVDVSGPATLSVPELGILDADPAGPHVCPDVEPWSDETPRLYEAELAADGERILLRIGFRSVAVDDGGRILVNGKPITFRGVNRHEWHPRTGRTLDRATMLEDVLMMKRHNINAVRASHYPPHPDFLELCDTYGLWVIDECDLETHGFELVGWRGNPSDDAAWREAYLDRAERMVERDKNHPSIVMWSLGNESGVGENLAAMAKWIRNRDGSRLIHYEGDRASCAYVDVFSEMYTGPDSVRLRGQQEEPPPEDPADDAHRRRLPFMLCEYAHAMGNGPGGLREYRDLFDEYPRLAGGFVWEWIDHGIEQTAADGTTYFAYGGDFGEEVHDGNFVADGLVFPDRTPSPGLLDYKRISEPVRVLCDADARTLTIANRHHSRDTGYLAWTWRAEDDGVLVAQGVLELSPVAPGSEATVHWPELPAAKPTGERWLTISGSLRADEAWAEAGHEVTWAQARTNEPAAASPSRPAPATPARVAADSIHLGDATFDAHSGVLRSIAGIDVDGPRLDLWRAPIDNDERSLYATPLAAAWRHAGLHRMRHKTLSVEPSESGLVVRARVAAAGVDHGMDVKYRWTTAEDGTLWLTVELDPYGQWPCTLPRRGVALTLPATLDQVEWFGEGPGEAYRDTGNDARVGRFRASVAGMQTPYVRPQENGNRRAVRWAQFTPVNGATEDAADDDAVSGLEVLAAPTTNLTARPWSTRALEAAQHRSDLRPDGRIHVHLDQDQCGIGSSSCGDPLHESEQIHPAPTTFTVGFRRIAVFVGGRG</sequence>
<dbReference type="Pfam" id="PF16353">
    <property type="entry name" value="LacZ_4"/>
    <property type="match status" value="1"/>
</dbReference>
<keyword evidence="11" id="KW-1185">Reference proteome</keyword>
<evidence type="ECO:0000256" key="3">
    <source>
        <dbReference type="ARBA" id="ARBA00012756"/>
    </source>
</evidence>
<dbReference type="InterPro" id="IPR023232">
    <property type="entry name" value="Glyco_hydro_2_AS"/>
</dbReference>
<dbReference type="AlphaFoldDB" id="W9E4B2"/>
<feature type="domain" description="Beta galactosidase small chain/" evidence="9">
    <location>
        <begin position="706"/>
        <end position="983"/>
    </location>
</feature>
<dbReference type="InterPro" id="IPR014718">
    <property type="entry name" value="GH-type_carb-bd"/>
</dbReference>
<dbReference type="InterPro" id="IPR008979">
    <property type="entry name" value="Galactose-bd-like_sf"/>
</dbReference>
<dbReference type="SMART" id="SM01038">
    <property type="entry name" value="Bgal_small_N"/>
    <property type="match status" value="1"/>
</dbReference>
<dbReference type="GO" id="GO:0030246">
    <property type="term" value="F:carbohydrate binding"/>
    <property type="evidence" value="ECO:0007669"/>
    <property type="project" value="InterPro"/>
</dbReference>
<feature type="region of interest" description="Disordered" evidence="8">
    <location>
        <begin position="1"/>
        <end position="22"/>
    </location>
</feature>
<dbReference type="HOGENOM" id="CLU_002346_0_2_11"/>